<dbReference type="Proteomes" id="UP000593566">
    <property type="component" value="Unassembled WGS sequence"/>
</dbReference>
<keyword evidence="2" id="KW-1185">Reference proteome</keyword>
<organism evidence="1 2">
    <name type="scientific">Letharia lupina</name>
    <dbReference type="NCBI Taxonomy" id="560253"/>
    <lineage>
        <taxon>Eukaryota</taxon>
        <taxon>Fungi</taxon>
        <taxon>Dikarya</taxon>
        <taxon>Ascomycota</taxon>
        <taxon>Pezizomycotina</taxon>
        <taxon>Lecanoromycetes</taxon>
        <taxon>OSLEUM clade</taxon>
        <taxon>Lecanoromycetidae</taxon>
        <taxon>Lecanorales</taxon>
        <taxon>Lecanorineae</taxon>
        <taxon>Parmeliaceae</taxon>
        <taxon>Letharia</taxon>
    </lineage>
</organism>
<evidence type="ECO:0000313" key="1">
    <source>
        <dbReference type="EMBL" id="KAF6218776.1"/>
    </source>
</evidence>
<proteinExistence type="predicted"/>
<comment type="caution">
    <text evidence="1">The sequence shown here is derived from an EMBL/GenBank/DDBJ whole genome shotgun (WGS) entry which is preliminary data.</text>
</comment>
<dbReference type="GeneID" id="59333725"/>
<evidence type="ECO:0000313" key="2">
    <source>
        <dbReference type="Proteomes" id="UP000593566"/>
    </source>
</evidence>
<dbReference type="AlphaFoldDB" id="A0A8H6C8R8"/>
<gene>
    <name evidence="1" type="ORF">HO133_005319</name>
</gene>
<sequence>MSSEPYSGPSAAHMLATRTFASSVTSQHNTPNAILDDAELAFLKDFSADPSRKDSLLSARGMADAVGDRPGAKAAEKGSLTGVVVARCGTAESALGEGDVEMLRGWFEGGGAGV</sequence>
<protein>
    <submittedName>
        <fullName evidence="1">Uncharacterized protein</fullName>
    </submittedName>
</protein>
<name>A0A8H6C8R8_9LECA</name>
<dbReference type="EMBL" id="JACCJB010000021">
    <property type="protein sequence ID" value="KAF6218776.1"/>
    <property type="molecule type" value="Genomic_DNA"/>
</dbReference>
<reference evidence="1 2" key="1">
    <citation type="journal article" date="2020" name="Genomics">
        <title>Complete, high-quality genomes from long-read metagenomic sequencing of two wolf lichen thalli reveals enigmatic genome architecture.</title>
        <authorList>
            <person name="McKenzie S.K."/>
            <person name="Walston R.F."/>
            <person name="Allen J.L."/>
        </authorList>
    </citation>
    <scope>NUCLEOTIDE SEQUENCE [LARGE SCALE GENOMIC DNA]</scope>
    <source>
        <strain evidence="1">WasteWater1</strain>
    </source>
</reference>
<dbReference type="RefSeq" id="XP_037148211.1">
    <property type="nucleotide sequence ID" value="XM_037296229.1"/>
</dbReference>
<accession>A0A8H6C8R8</accession>